<evidence type="ECO:0000259" key="3">
    <source>
        <dbReference type="Pfam" id="PF10509"/>
    </source>
</evidence>
<dbReference type="GO" id="GO:0005524">
    <property type="term" value="F:ATP binding"/>
    <property type="evidence" value="ECO:0007669"/>
    <property type="project" value="UniProtKB-KW"/>
</dbReference>
<proteinExistence type="predicted"/>
<evidence type="ECO:0000313" key="5">
    <source>
        <dbReference type="Proteomes" id="UP000270649"/>
    </source>
</evidence>
<feature type="domain" description="Galactokinase N-terminal" evidence="3">
    <location>
        <begin position="18"/>
        <end position="65"/>
    </location>
</feature>
<comment type="caution">
    <text evidence="4">The sequence shown here is derived from an EMBL/GenBank/DDBJ whole genome shotgun (WGS) entry which is preliminary data.</text>
</comment>
<gene>
    <name evidence="4" type="ORF">D9543_06200</name>
</gene>
<dbReference type="InterPro" id="IPR020568">
    <property type="entry name" value="Ribosomal_Su5_D2-typ_SF"/>
</dbReference>
<dbReference type="Gene3D" id="3.30.230.10">
    <property type="match status" value="1"/>
</dbReference>
<keyword evidence="4" id="KW-0808">Transferase</keyword>
<dbReference type="SUPFAM" id="SSF54211">
    <property type="entry name" value="Ribosomal protein S5 domain 2-like"/>
    <property type="match status" value="1"/>
</dbReference>
<evidence type="ECO:0000313" key="4">
    <source>
        <dbReference type="EMBL" id="RMB60676.1"/>
    </source>
</evidence>
<dbReference type="GO" id="GO:0016301">
    <property type="term" value="F:kinase activity"/>
    <property type="evidence" value="ECO:0007669"/>
    <property type="project" value="UniProtKB-KW"/>
</dbReference>
<dbReference type="AlphaFoldDB" id="A0A3M0GTL8"/>
<keyword evidence="2" id="KW-0067">ATP-binding</keyword>
<organism evidence="4 5">
    <name type="scientific">Corynebacterium macginleyi</name>
    <dbReference type="NCBI Taxonomy" id="38290"/>
    <lineage>
        <taxon>Bacteria</taxon>
        <taxon>Bacillati</taxon>
        <taxon>Actinomycetota</taxon>
        <taxon>Actinomycetes</taxon>
        <taxon>Mycobacteriales</taxon>
        <taxon>Corynebacteriaceae</taxon>
        <taxon>Corynebacterium</taxon>
    </lineage>
</organism>
<protein>
    <submittedName>
        <fullName evidence="4">Galactokinase</fullName>
    </submittedName>
</protein>
<dbReference type="SUPFAM" id="SSF55060">
    <property type="entry name" value="GHMP Kinase, C-terminal domain"/>
    <property type="match status" value="1"/>
</dbReference>
<keyword evidence="1" id="KW-0547">Nucleotide-binding</keyword>
<name>A0A3M0GTL8_9CORY</name>
<dbReference type="EMBL" id="REGC01000006">
    <property type="protein sequence ID" value="RMB60676.1"/>
    <property type="molecule type" value="Genomic_DNA"/>
</dbReference>
<dbReference type="RefSeq" id="WP_121927811.1">
    <property type="nucleotide sequence ID" value="NZ_JAACCH010000029.1"/>
</dbReference>
<dbReference type="Gene3D" id="3.30.70.890">
    <property type="entry name" value="GHMP kinase, C-terminal domain"/>
    <property type="match status" value="1"/>
</dbReference>
<evidence type="ECO:0000256" key="2">
    <source>
        <dbReference type="ARBA" id="ARBA00022840"/>
    </source>
</evidence>
<dbReference type="InterPro" id="IPR036554">
    <property type="entry name" value="GHMP_kinase_C_sf"/>
</dbReference>
<reference evidence="4 5" key="1">
    <citation type="submission" date="2018-10" db="EMBL/GenBank/DDBJ databases">
        <title>Corynebacterium macginleyi genome sequencing and assembly of the type strain and two clinical samples.</title>
        <authorList>
            <person name="Bernier A.-M."/>
            <person name="Bernard K."/>
        </authorList>
    </citation>
    <scope>NUCLEOTIDE SEQUENCE [LARGE SCALE GENOMIC DNA]</scope>
    <source>
        <strain evidence="4 5">NML 120205</strain>
    </source>
</reference>
<dbReference type="Pfam" id="PF10509">
    <property type="entry name" value="GalKase_gal_bdg"/>
    <property type="match status" value="1"/>
</dbReference>
<sequence>MPLWSTPESPIATRVAQQHASIVGTDPTHTASAPATWPLMGEHIDHYGGIVAASLSDLRAAAAVSLRTDGIVAVHYIPTRGEPVHDSIGLQEVATLAAAQQPTTDSEGQPVIPPAPEGGLAARIGGIVHTMVNRQLLSRETAGADITIVNDIPADIGLGAASAADVATALALMGPVDNLDAPLRVRVAEVCTQAVTTFAHQPALRARHTAALRSSGDGVCIIDYADGSVTHAPHVVDQDVTAFAVAVPGDNAEEQSQAISAIRQRQQFIDDACHSFGTESLRLLPDAQQRVVEWLKAVHKVYGEEGRPSINAATEWMAFYAEENTRVEHFVRYLRSHRRNELFPIVLQSQASLTNIYGFDSAEKIAELVTVRGALAARSAHAGLSNAVIAYVPSNRATNFAADLADDGFLLVTLAAGEPAKIED</sequence>
<dbReference type="PRINTS" id="PR00959">
    <property type="entry name" value="MEVGALKINASE"/>
</dbReference>
<accession>A0A3M0GTL8</accession>
<evidence type="ECO:0000256" key="1">
    <source>
        <dbReference type="ARBA" id="ARBA00022741"/>
    </source>
</evidence>
<keyword evidence="4" id="KW-0418">Kinase</keyword>
<dbReference type="InterPro" id="IPR014721">
    <property type="entry name" value="Ribsml_uS5_D2-typ_fold_subgr"/>
</dbReference>
<dbReference type="Proteomes" id="UP000270649">
    <property type="component" value="Unassembled WGS sequence"/>
</dbReference>
<dbReference type="InterPro" id="IPR019539">
    <property type="entry name" value="GalKase_N"/>
</dbReference>
<dbReference type="GO" id="GO:0005975">
    <property type="term" value="P:carbohydrate metabolic process"/>
    <property type="evidence" value="ECO:0007669"/>
    <property type="project" value="UniProtKB-ARBA"/>
</dbReference>